<feature type="binding site" evidence="1">
    <location>
        <begin position="180"/>
        <end position="187"/>
    </location>
    <ligand>
        <name>ATP</name>
        <dbReference type="ChEBI" id="CHEBI:30616"/>
    </ligand>
</feature>
<dbReference type="Gene3D" id="3.40.50.300">
    <property type="entry name" value="P-loop containing nucleotide triphosphate hydrolases"/>
    <property type="match status" value="1"/>
</dbReference>
<protein>
    <recommendedName>
        <fullName evidence="2">FtsK domain-containing protein</fullName>
    </recommendedName>
</protein>
<accession>A0A1Y2MLJ6</accession>
<dbReference type="PROSITE" id="PS50901">
    <property type="entry name" value="FTSK"/>
    <property type="match status" value="1"/>
</dbReference>
<keyword evidence="4" id="KW-1185">Reference proteome</keyword>
<keyword evidence="1" id="KW-0067">ATP-binding</keyword>
<dbReference type="InterPro" id="IPR027417">
    <property type="entry name" value="P-loop_NTPase"/>
</dbReference>
<proteinExistence type="predicted"/>
<feature type="domain" description="FtsK" evidence="2">
    <location>
        <begin position="152"/>
        <end position="357"/>
    </location>
</feature>
<dbReference type="AlphaFoldDB" id="A0A1Y2MLJ6"/>
<dbReference type="SUPFAM" id="SSF52540">
    <property type="entry name" value="P-loop containing nucleoside triphosphate hydrolases"/>
    <property type="match status" value="1"/>
</dbReference>
<dbReference type="RefSeq" id="WP_085916173.1">
    <property type="nucleotide sequence ID" value="NZ_AP018920.1"/>
</dbReference>
<reference evidence="3 4" key="1">
    <citation type="submission" date="2016-09" db="EMBL/GenBank/DDBJ databases">
        <title>Pseudonocardia autotrophica DSM535, a candidate organism with high potential of specific P450 cytochromes.</title>
        <authorList>
            <person name="Grumaz C."/>
            <person name="Vainshtein Y."/>
            <person name="Kirstahler P."/>
            <person name="Sohn K."/>
        </authorList>
    </citation>
    <scope>NUCLEOTIDE SEQUENCE [LARGE SCALE GENOMIC DNA]</scope>
    <source>
        <strain evidence="3 4">DSM 535</strain>
    </source>
</reference>
<evidence type="ECO:0000313" key="4">
    <source>
        <dbReference type="Proteomes" id="UP000194360"/>
    </source>
</evidence>
<organism evidence="3 4">
    <name type="scientific">Pseudonocardia autotrophica</name>
    <name type="common">Amycolata autotrophica</name>
    <name type="synonym">Nocardia autotrophica</name>
    <dbReference type="NCBI Taxonomy" id="2074"/>
    <lineage>
        <taxon>Bacteria</taxon>
        <taxon>Bacillati</taxon>
        <taxon>Actinomycetota</taxon>
        <taxon>Actinomycetes</taxon>
        <taxon>Pseudonocardiales</taxon>
        <taxon>Pseudonocardiaceae</taxon>
        <taxon>Pseudonocardia</taxon>
    </lineage>
</organism>
<name>A0A1Y2MLJ6_PSEAH</name>
<comment type="caution">
    <text evidence="3">The sequence shown here is derived from an EMBL/GenBank/DDBJ whole genome shotgun (WGS) entry which is preliminary data.</text>
</comment>
<keyword evidence="1" id="KW-0547">Nucleotide-binding</keyword>
<dbReference type="GO" id="GO:0005524">
    <property type="term" value="F:ATP binding"/>
    <property type="evidence" value="ECO:0007669"/>
    <property type="project" value="UniProtKB-UniRule"/>
</dbReference>
<gene>
    <name evidence="3" type="ORF">BG845_06096</name>
</gene>
<dbReference type="InterPro" id="IPR002543">
    <property type="entry name" value="FtsK_dom"/>
</dbReference>
<sequence length="413" mass="45029">MTATALLPFPPDRSRGGGWFGRTRRSWADRRADREHEQECWAFAEHLRFVWRDACEGVGVSRTTDTATGPTVRTPRVGRIVVDRPTTVLVELLPGQEPQDLSRVGDRLAHSLGFETLRVVPHGGRWVRVELLDQDPLTEPFALPRITVGTCQDPVLLGRDEFGDALGHTFADAAHVALQGQNGAGKSQFAYGLLAQLAAADDVRIAGSDITGLLLGCPYDGTVHRPWQATGTADLEEHAALLERLVGVMDERLAALPDRVDKIEPSPAVPLFVVVVEEFPGLLRAAGAMPKLGRGERSVLDRIRAANLRLLSEGRKVGFRVITLAQRAEAEAMGGGYARDQYALRLSFRVPGDSLEMLHGPAVRELAERHATAEPGVAVLSAPGRDVVRVRVPYLGAYAEYCDRIAMTARKEP</sequence>
<dbReference type="Proteomes" id="UP000194360">
    <property type="component" value="Unassembled WGS sequence"/>
</dbReference>
<evidence type="ECO:0000256" key="1">
    <source>
        <dbReference type="PROSITE-ProRule" id="PRU00289"/>
    </source>
</evidence>
<evidence type="ECO:0000313" key="3">
    <source>
        <dbReference type="EMBL" id="OSY35338.1"/>
    </source>
</evidence>
<evidence type="ECO:0000259" key="2">
    <source>
        <dbReference type="PROSITE" id="PS50901"/>
    </source>
</evidence>
<dbReference type="GO" id="GO:0003677">
    <property type="term" value="F:DNA binding"/>
    <property type="evidence" value="ECO:0007669"/>
    <property type="project" value="InterPro"/>
</dbReference>
<dbReference type="EMBL" id="MIGB01000053">
    <property type="protein sequence ID" value="OSY35338.1"/>
    <property type="molecule type" value="Genomic_DNA"/>
</dbReference>
<dbReference type="OrthoDB" id="5149094at2"/>
<dbReference type="STRING" id="2074.BG845_06096"/>